<evidence type="ECO:0000256" key="5">
    <source>
        <dbReference type="ARBA" id="ARBA00022516"/>
    </source>
</evidence>
<comment type="catalytic activity">
    <reaction evidence="10 11">
        <text>an acyl-CoA + a 1,2-diacyl-sn-glycerol = a triacyl-sn-glycerol + CoA</text>
        <dbReference type="Rhea" id="RHEA:10868"/>
        <dbReference type="ChEBI" id="CHEBI:17815"/>
        <dbReference type="ChEBI" id="CHEBI:57287"/>
        <dbReference type="ChEBI" id="CHEBI:58342"/>
        <dbReference type="ChEBI" id="CHEBI:64615"/>
        <dbReference type="EC" id="2.3.1.20"/>
    </reaction>
</comment>
<dbReference type="GO" id="GO:0006071">
    <property type="term" value="P:glycerol metabolic process"/>
    <property type="evidence" value="ECO:0007669"/>
    <property type="project" value="UniProtKB-KW"/>
</dbReference>
<comment type="pathway">
    <text evidence="1 11">Glycerolipid metabolism; triacylglycerol biosynthesis.</text>
</comment>
<sequence length="476" mass="52568">MRQLTSLDAQFLALENSRQTGHVGSLAMLDAATAPDGEFGYREVTRLIEERAPQLPPLRWRLAEVPLGLDHPYWVEEAEIDLGYHIREMALASPGNDEQLADQVARIMSRPLDRARPLWELYVIEGHESGLVCVLTKIHHAVIDGLSGAEIMALLLDLTPEGREIPPVSEDEDLADPPPTGLQMFTLGMLGLPRYPVRMLRALPKAIPNLEDTPFGIFPGAGTLSKIAGKLSRDGVERPDLTAPKTVFNGRVSPHRRFVFGQLPLSEFKAAKNNHGATVNDVVVAVCAGAVRRWLIEHDDLPETPLVAQVPVSVRTGEQFGTFGNRILLMAAPLFTDEPDPVERLRKTHEALAEMKDRHRALPAELLQDANNFIPPAVFARAARLTFGFSTSRPGRPTWNLVISNVPGPQFPLYMAGARLEANYPVSVITDGMGLNITVMSYMGHMDFGIVADRDQMPDVEVLMGYLREELEALEQ</sequence>
<evidence type="ECO:0000256" key="7">
    <source>
        <dbReference type="ARBA" id="ARBA00022798"/>
    </source>
</evidence>
<keyword evidence="5 11" id="KW-0444">Lipid biosynthesis</keyword>
<organism evidence="14 15">
    <name type="scientific">Solirubrobacter ginsenosidimutans</name>
    <dbReference type="NCBI Taxonomy" id="490573"/>
    <lineage>
        <taxon>Bacteria</taxon>
        <taxon>Bacillati</taxon>
        <taxon>Actinomycetota</taxon>
        <taxon>Thermoleophilia</taxon>
        <taxon>Solirubrobacterales</taxon>
        <taxon>Solirubrobacteraceae</taxon>
        <taxon>Solirubrobacter</taxon>
    </lineage>
</organism>
<keyword evidence="8 11" id="KW-0443">Lipid metabolism</keyword>
<keyword evidence="7 11" id="KW-0319">Glycerol metabolism</keyword>
<dbReference type="InterPro" id="IPR023213">
    <property type="entry name" value="CAT-like_dom_sf"/>
</dbReference>
<comment type="similarity">
    <text evidence="3 11">Belongs to the long-chain O-acyltransferase family.</text>
</comment>
<dbReference type="SUPFAM" id="SSF52777">
    <property type="entry name" value="CoA-dependent acyltransferases"/>
    <property type="match status" value="1"/>
</dbReference>
<dbReference type="Pfam" id="PF06974">
    <property type="entry name" value="WS_DGAT_C"/>
    <property type="match status" value="1"/>
</dbReference>
<dbReference type="Gene3D" id="3.30.559.30">
    <property type="entry name" value="Nonribosomal peptide synthetase, condensation domain"/>
    <property type="match status" value="1"/>
</dbReference>
<accession>A0A9X3MRD1</accession>
<dbReference type="InterPro" id="IPR045034">
    <property type="entry name" value="O-acyltransferase_WSD1-like"/>
</dbReference>
<protein>
    <recommendedName>
        <fullName evidence="4 11">Diacylglycerol O-acyltransferase</fullName>
        <ecNumber evidence="4 11">2.3.1.20</ecNumber>
    </recommendedName>
</protein>
<evidence type="ECO:0000256" key="2">
    <source>
        <dbReference type="ARBA" id="ARBA00005189"/>
    </source>
</evidence>
<dbReference type="GO" id="GO:0001666">
    <property type="term" value="P:response to hypoxia"/>
    <property type="evidence" value="ECO:0007669"/>
    <property type="project" value="TreeGrafter"/>
</dbReference>
<evidence type="ECO:0000256" key="11">
    <source>
        <dbReference type="RuleBase" id="RU361241"/>
    </source>
</evidence>
<feature type="domain" description="O-acyltransferase WSD1-like N-terminal" evidence="12">
    <location>
        <begin position="4"/>
        <end position="283"/>
    </location>
</feature>
<dbReference type="Proteomes" id="UP001149140">
    <property type="component" value="Unassembled WGS sequence"/>
</dbReference>
<gene>
    <name evidence="14" type="ORF">OM076_12950</name>
</gene>
<dbReference type="Gene3D" id="3.30.559.10">
    <property type="entry name" value="Chloramphenicol acetyltransferase-like domain"/>
    <property type="match status" value="1"/>
</dbReference>
<dbReference type="InterPro" id="IPR004255">
    <property type="entry name" value="O-acyltransferase_WSD1_N"/>
</dbReference>
<keyword evidence="9 11" id="KW-0012">Acyltransferase</keyword>
<evidence type="ECO:0000256" key="1">
    <source>
        <dbReference type="ARBA" id="ARBA00004771"/>
    </source>
</evidence>
<dbReference type="GO" id="GO:0004144">
    <property type="term" value="F:diacylglycerol O-acyltransferase activity"/>
    <property type="evidence" value="ECO:0007669"/>
    <property type="project" value="UniProtKB-EC"/>
</dbReference>
<dbReference type="GO" id="GO:0005886">
    <property type="term" value="C:plasma membrane"/>
    <property type="evidence" value="ECO:0007669"/>
    <property type="project" value="TreeGrafter"/>
</dbReference>
<reference evidence="14" key="1">
    <citation type="submission" date="2022-10" db="EMBL/GenBank/DDBJ databases">
        <title>The WGS of Solirubrobacter ginsenosidimutans DSM 21036.</title>
        <authorList>
            <person name="Jiang Z."/>
        </authorList>
    </citation>
    <scope>NUCLEOTIDE SEQUENCE</scope>
    <source>
        <strain evidence="14">DSM 21036</strain>
    </source>
</reference>
<evidence type="ECO:0000313" key="15">
    <source>
        <dbReference type="Proteomes" id="UP001149140"/>
    </source>
</evidence>
<comment type="pathway">
    <text evidence="2">Lipid metabolism.</text>
</comment>
<evidence type="ECO:0000256" key="3">
    <source>
        <dbReference type="ARBA" id="ARBA00009587"/>
    </source>
</evidence>
<dbReference type="NCBIfam" id="TIGR02946">
    <property type="entry name" value="acyl_WS_DGAT"/>
    <property type="match status" value="1"/>
</dbReference>
<evidence type="ECO:0000256" key="9">
    <source>
        <dbReference type="ARBA" id="ARBA00023315"/>
    </source>
</evidence>
<dbReference type="GO" id="GO:0071731">
    <property type="term" value="P:response to nitric oxide"/>
    <property type="evidence" value="ECO:0007669"/>
    <property type="project" value="TreeGrafter"/>
</dbReference>
<evidence type="ECO:0000256" key="4">
    <source>
        <dbReference type="ARBA" id="ARBA00013244"/>
    </source>
</evidence>
<name>A0A9X3MRD1_9ACTN</name>
<evidence type="ECO:0000259" key="13">
    <source>
        <dbReference type="Pfam" id="PF06974"/>
    </source>
</evidence>
<evidence type="ECO:0000256" key="6">
    <source>
        <dbReference type="ARBA" id="ARBA00022679"/>
    </source>
</evidence>
<dbReference type="GO" id="GO:0019432">
    <property type="term" value="P:triglyceride biosynthetic process"/>
    <property type="evidence" value="ECO:0007669"/>
    <property type="project" value="TreeGrafter"/>
</dbReference>
<evidence type="ECO:0000256" key="8">
    <source>
        <dbReference type="ARBA" id="ARBA00023098"/>
    </source>
</evidence>
<dbReference type="EMBL" id="JAPDOD010000009">
    <property type="protein sequence ID" value="MDA0161179.1"/>
    <property type="molecule type" value="Genomic_DNA"/>
</dbReference>
<comment type="caution">
    <text evidence="14">The sequence shown here is derived from an EMBL/GenBank/DDBJ whole genome shotgun (WGS) entry which is preliminary data.</text>
</comment>
<dbReference type="EC" id="2.3.1.20" evidence="4 11"/>
<dbReference type="PANTHER" id="PTHR31650">
    <property type="entry name" value="O-ACYLTRANSFERASE (WSD1-LIKE) FAMILY PROTEIN"/>
    <property type="match status" value="1"/>
</dbReference>
<dbReference type="InterPro" id="IPR014292">
    <property type="entry name" value="Acyl_transf_WS/DGAT"/>
</dbReference>
<proteinExistence type="inferred from homology"/>
<evidence type="ECO:0000259" key="12">
    <source>
        <dbReference type="Pfam" id="PF03007"/>
    </source>
</evidence>
<evidence type="ECO:0000256" key="10">
    <source>
        <dbReference type="ARBA" id="ARBA00048109"/>
    </source>
</evidence>
<dbReference type="InterPro" id="IPR009721">
    <property type="entry name" value="O-acyltransferase_WSD1_C"/>
</dbReference>
<dbReference type="RefSeq" id="WP_270040370.1">
    <property type="nucleotide sequence ID" value="NZ_JAPDOD010000009.1"/>
</dbReference>
<dbReference type="PANTHER" id="PTHR31650:SF1">
    <property type="entry name" value="WAX ESTER SYNTHASE_DIACYLGLYCEROL ACYLTRANSFERASE 4-RELATED"/>
    <property type="match status" value="1"/>
</dbReference>
<evidence type="ECO:0000313" key="14">
    <source>
        <dbReference type="EMBL" id="MDA0161179.1"/>
    </source>
</evidence>
<dbReference type="Pfam" id="PF03007">
    <property type="entry name" value="WS_DGAT_cat"/>
    <property type="match status" value="1"/>
</dbReference>
<dbReference type="AlphaFoldDB" id="A0A9X3MRD1"/>
<keyword evidence="15" id="KW-1185">Reference proteome</keyword>
<keyword evidence="6 11" id="KW-0808">Transferase</keyword>
<feature type="domain" description="O-acyltransferase WSD1 C-terminal" evidence="13">
    <location>
        <begin position="324"/>
        <end position="474"/>
    </location>
</feature>
<dbReference type="GO" id="GO:0051701">
    <property type="term" value="P:biological process involved in interaction with host"/>
    <property type="evidence" value="ECO:0007669"/>
    <property type="project" value="TreeGrafter"/>
</dbReference>